<protein>
    <submittedName>
        <fullName evidence="3">FecR family protein</fullName>
    </submittedName>
</protein>
<evidence type="ECO:0000313" key="4">
    <source>
        <dbReference type="Proteomes" id="UP000248856"/>
    </source>
</evidence>
<feature type="domain" description="FecR protein" evidence="1">
    <location>
        <begin position="112"/>
        <end position="209"/>
    </location>
</feature>
<dbReference type="GO" id="GO:0016989">
    <property type="term" value="F:sigma factor antagonist activity"/>
    <property type="evidence" value="ECO:0007669"/>
    <property type="project" value="TreeGrafter"/>
</dbReference>
<organism evidence="3 4">
    <name type="scientific">Paracidovorax anthurii</name>
    <dbReference type="NCBI Taxonomy" id="78229"/>
    <lineage>
        <taxon>Bacteria</taxon>
        <taxon>Pseudomonadati</taxon>
        <taxon>Pseudomonadota</taxon>
        <taxon>Betaproteobacteria</taxon>
        <taxon>Burkholderiales</taxon>
        <taxon>Comamonadaceae</taxon>
        <taxon>Paracidovorax</taxon>
    </lineage>
</organism>
<reference evidence="3 4" key="1">
    <citation type="submission" date="2018-06" db="EMBL/GenBank/DDBJ databases">
        <title>Genomic Encyclopedia of Archaeal and Bacterial Type Strains, Phase II (KMG-II): from individual species to whole genera.</title>
        <authorList>
            <person name="Goeker M."/>
        </authorList>
    </citation>
    <scope>NUCLEOTIDE SEQUENCE [LARGE SCALE GENOMIC DNA]</scope>
    <source>
        <strain evidence="3 4">CFPB 3232</strain>
    </source>
</reference>
<dbReference type="OrthoDB" id="1100567at2"/>
<dbReference type="EMBL" id="QLTA01000013">
    <property type="protein sequence ID" value="RAR83949.1"/>
    <property type="molecule type" value="Genomic_DNA"/>
</dbReference>
<dbReference type="Pfam" id="PF16220">
    <property type="entry name" value="DUF4880"/>
    <property type="match status" value="1"/>
</dbReference>
<dbReference type="InterPro" id="IPR006860">
    <property type="entry name" value="FecR"/>
</dbReference>
<feature type="domain" description="FecR N-terminal" evidence="2">
    <location>
        <begin position="12"/>
        <end position="52"/>
    </location>
</feature>
<gene>
    <name evidence="3" type="ORF">AX018_101397</name>
</gene>
<comment type="caution">
    <text evidence="3">The sequence shown here is derived from an EMBL/GenBank/DDBJ whole genome shotgun (WGS) entry which is preliminary data.</text>
</comment>
<evidence type="ECO:0000259" key="1">
    <source>
        <dbReference type="Pfam" id="PF04773"/>
    </source>
</evidence>
<dbReference type="InterPro" id="IPR012373">
    <property type="entry name" value="Ferrdict_sens_TM"/>
</dbReference>
<dbReference type="PIRSF" id="PIRSF018266">
    <property type="entry name" value="FecR"/>
    <property type="match status" value="1"/>
</dbReference>
<dbReference type="Proteomes" id="UP000248856">
    <property type="component" value="Unassembled WGS sequence"/>
</dbReference>
<dbReference type="PANTHER" id="PTHR30273">
    <property type="entry name" value="PERIPLASMIC SIGNAL SENSOR AND SIGMA FACTOR ACTIVATOR FECR-RELATED"/>
    <property type="match status" value="1"/>
</dbReference>
<accession>A0A328ZDJ8</accession>
<sequence>MSGGTPPDLRKAAIDWYLLLGSGTATEGDRLRWRQWLEGSPRHQEAWARMESMRAVLQSVPAHVAAPALRARQDGRRSVLRLSAMVLTGGAAASLAWPLAREDGWLRRWTADHRTDAGERRALVLEDGSRLVLNTRSSVNIAFDGQRRLVRLVAGEISVQTAKAPAGRPAEPRPFLVQTPEGTVQALGTRFTVRSERGRSVVAVQQDRVVVRVDGLPGTAAVAAGEQLVFSRTALGTAQPASDGVAAWEQGSLLASDMRLGDLVEELARYRPGYLACDPAAGDLRVSGAFPLDDTDRALSVLARSLPIQIRHRTRYWVRVERAAD</sequence>
<dbReference type="Pfam" id="PF04773">
    <property type="entry name" value="FecR"/>
    <property type="match status" value="1"/>
</dbReference>
<evidence type="ECO:0000259" key="2">
    <source>
        <dbReference type="Pfam" id="PF16220"/>
    </source>
</evidence>
<dbReference type="AlphaFoldDB" id="A0A328ZDJ8"/>
<dbReference type="Gene3D" id="2.60.120.1440">
    <property type="match status" value="1"/>
</dbReference>
<evidence type="ECO:0000313" key="3">
    <source>
        <dbReference type="EMBL" id="RAR83949.1"/>
    </source>
</evidence>
<dbReference type="InterPro" id="IPR032623">
    <property type="entry name" value="FecR_N"/>
</dbReference>
<name>A0A328ZDJ8_9BURK</name>
<dbReference type="RefSeq" id="WP_111876940.1">
    <property type="nucleotide sequence ID" value="NZ_CBCSGC010000189.1"/>
</dbReference>
<proteinExistence type="predicted"/>
<dbReference type="PANTHER" id="PTHR30273:SF2">
    <property type="entry name" value="PROTEIN FECR"/>
    <property type="match status" value="1"/>
</dbReference>
<keyword evidence="4" id="KW-1185">Reference proteome</keyword>